<dbReference type="RefSeq" id="WP_125840236.1">
    <property type="nucleotide sequence ID" value="NZ_RJNY01000001.1"/>
</dbReference>
<proteinExistence type="predicted"/>
<organism evidence="1 2">
    <name type="scientific">Streptococcus mitis</name>
    <dbReference type="NCBI Taxonomy" id="28037"/>
    <lineage>
        <taxon>Bacteria</taxon>
        <taxon>Bacillati</taxon>
        <taxon>Bacillota</taxon>
        <taxon>Bacilli</taxon>
        <taxon>Lactobacillales</taxon>
        <taxon>Streptococcaceae</taxon>
        <taxon>Streptococcus</taxon>
        <taxon>Streptococcus mitis group</taxon>
    </lineage>
</organism>
<comment type="caution">
    <text evidence="1">The sequence shown here is derived from an EMBL/GenBank/DDBJ whole genome shotgun (WGS) entry which is preliminary data.</text>
</comment>
<evidence type="ECO:0000313" key="2">
    <source>
        <dbReference type="Proteomes" id="UP000281657"/>
    </source>
</evidence>
<dbReference type="AlphaFoldDB" id="A0A3R9KZB4"/>
<name>A0A3R9KZB4_STRMT</name>
<evidence type="ECO:0000313" key="1">
    <source>
        <dbReference type="EMBL" id="RSI99123.1"/>
    </source>
</evidence>
<reference evidence="1 2" key="1">
    <citation type="submission" date="2018-11" db="EMBL/GenBank/DDBJ databases">
        <title>Species Designations Belie Phenotypic and Genotypic Heterogeneity in Oral Streptococci.</title>
        <authorList>
            <person name="Velsko I."/>
        </authorList>
    </citation>
    <scope>NUCLEOTIDE SEQUENCE [LARGE SCALE GENOMIC DNA]</scope>
    <source>
        <strain evidence="1 2">BCC60</strain>
    </source>
</reference>
<dbReference type="Proteomes" id="UP000281657">
    <property type="component" value="Unassembled WGS sequence"/>
</dbReference>
<accession>A0A3R9KZB4</accession>
<gene>
    <name evidence="1" type="ORF">D8847_00475</name>
</gene>
<dbReference type="EMBL" id="RJNY01000001">
    <property type="protein sequence ID" value="RSI99123.1"/>
    <property type="molecule type" value="Genomic_DNA"/>
</dbReference>
<sequence length="446" mass="53195">MKFKNTKKYLLDIASLRLDCKVREINRERKEVSSREYYWEHGKKKKQNPKYSKLSNEEIYSKNAPLIGQIRGGKINKKNPHLFTNSAVRAIYNNCKISPTDTGFGLNEEEQINFRKRNMMFKSYDEIFFGSESEQRTMETFFPTALMLDILYEKYDENLWRIVLGYVPLNIVFEKIKQNVKDTKKVYSLLVKDNWELLMTGIFRASERFGTHGNSFEDIFTLDIEYFVSFYNSSFPSRQEGENRLAKIERVLSLFYEEVLKDKFEQFINEREGFEYHSIESMVAIQKEAQGYKKRIIEFESSKLLGIYSSSWDDNFLDELEALNAKEELTDEYSDLLHVTRISKLIDRVFEEMTVLQSKHEDSNHWGGNYLGYIKKYQKGNEILAYFSSGDSAELKPLILDSEKQADRWNEHLRRRLYIKKHPNSYLAKEEREQMEWFRDRRNKKL</sequence>
<protein>
    <submittedName>
        <fullName evidence="1">Uncharacterized protein</fullName>
    </submittedName>
</protein>